<dbReference type="EMBL" id="JARBJD010000183">
    <property type="protein sequence ID" value="KAK2948125.1"/>
    <property type="molecule type" value="Genomic_DNA"/>
</dbReference>
<proteinExistence type="predicted"/>
<gene>
    <name evidence="2" type="ORF">BLNAU_16925</name>
</gene>
<evidence type="ECO:0000256" key="1">
    <source>
        <dbReference type="SAM" id="MobiDB-lite"/>
    </source>
</evidence>
<comment type="caution">
    <text evidence="2">The sequence shown here is derived from an EMBL/GenBank/DDBJ whole genome shotgun (WGS) entry which is preliminary data.</text>
</comment>
<keyword evidence="3" id="KW-1185">Reference proteome</keyword>
<reference evidence="2 3" key="1">
    <citation type="journal article" date="2022" name="bioRxiv">
        <title>Genomics of Preaxostyla Flagellates Illuminates Evolutionary Transitions and the Path Towards Mitochondrial Loss.</title>
        <authorList>
            <person name="Novak L.V.F."/>
            <person name="Treitli S.C."/>
            <person name="Pyrih J."/>
            <person name="Halakuc P."/>
            <person name="Pipaliya S.V."/>
            <person name="Vacek V."/>
            <person name="Brzon O."/>
            <person name="Soukal P."/>
            <person name="Eme L."/>
            <person name="Dacks J.B."/>
            <person name="Karnkowska A."/>
            <person name="Elias M."/>
            <person name="Hampl V."/>
        </authorList>
    </citation>
    <scope>NUCLEOTIDE SEQUENCE [LARGE SCALE GENOMIC DNA]</scope>
    <source>
        <strain evidence="2">NAU3</strain>
        <tissue evidence="2">Gut</tissue>
    </source>
</reference>
<organism evidence="2 3">
    <name type="scientific">Blattamonas nauphoetae</name>
    <dbReference type="NCBI Taxonomy" id="2049346"/>
    <lineage>
        <taxon>Eukaryota</taxon>
        <taxon>Metamonada</taxon>
        <taxon>Preaxostyla</taxon>
        <taxon>Oxymonadida</taxon>
        <taxon>Blattamonas</taxon>
    </lineage>
</organism>
<evidence type="ECO:0000313" key="2">
    <source>
        <dbReference type="EMBL" id="KAK2948125.1"/>
    </source>
</evidence>
<feature type="region of interest" description="Disordered" evidence="1">
    <location>
        <begin position="84"/>
        <end position="114"/>
    </location>
</feature>
<sequence length="127" mass="14819">MHPSLNYLNRTTEKQLLPNFCRTEFQTITSPIEQHIHFFWHLPLHFSLDTETRFPTQFKHHSRHQIFVFTSLSTPLKPFTELSNPSCTQHPSQRIRSTTNSTHRSGNSRHSTSACPSFKITNIVAPY</sequence>
<evidence type="ECO:0000313" key="3">
    <source>
        <dbReference type="Proteomes" id="UP001281761"/>
    </source>
</evidence>
<name>A0ABQ9X9Y2_9EUKA</name>
<accession>A0ABQ9X9Y2</accession>
<dbReference type="Proteomes" id="UP001281761">
    <property type="component" value="Unassembled WGS sequence"/>
</dbReference>
<protein>
    <submittedName>
        <fullName evidence="2">Uncharacterized protein</fullName>
    </submittedName>
</protein>